<gene>
    <name evidence="2" type="ORF">WOU_02821</name>
</gene>
<dbReference type="PATRIC" id="fig|1169311.3.peg.2783"/>
<name>R3HW42_ENTFL</name>
<proteinExistence type="predicted"/>
<evidence type="ECO:0000313" key="3">
    <source>
        <dbReference type="Proteomes" id="UP000013638"/>
    </source>
</evidence>
<accession>R3HW42</accession>
<dbReference type="PANTHER" id="PTHR46889:SF4">
    <property type="entry name" value="TRANSPOSASE INSO FOR INSERTION SEQUENCE ELEMENT IS911B-RELATED"/>
    <property type="match status" value="1"/>
</dbReference>
<dbReference type="EMBL" id="ASDZ01000035">
    <property type="protein sequence ID" value="EOK09688.1"/>
    <property type="molecule type" value="Genomic_DNA"/>
</dbReference>
<dbReference type="AlphaFoldDB" id="R3HW42"/>
<dbReference type="SUPFAM" id="SSF53098">
    <property type="entry name" value="Ribonuclease H-like"/>
    <property type="match status" value="1"/>
</dbReference>
<dbReference type="InterPro" id="IPR036397">
    <property type="entry name" value="RNaseH_sf"/>
</dbReference>
<evidence type="ECO:0000259" key="1">
    <source>
        <dbReference type="PROSITE" id="PS50994"/>
    </source>
</evidence>
<dbReference type="InterPro" id="IPR001584">
    <property type="entry name" value="Integrase_cat-core"/>
</dbReference>
<dbReference type="RefSeq" id="WP_010829110.1">
    <property type="nucleotide sequence ID" value="NZ_KB944868.1"/>
</dbReference>
<dbReference type="InterPro" id="IPR012337">
    <property type="entry name" value="RNaseH-like_sf"/>
</dbReference>
<reference evidence="2 3" key="1">
    <citation type="submission" date="2013-02" db="EMBL/GenBank/DDBJ databases">
        <title>The Genome Sequence of Enterococcus faecalis ATCC_6055.</title>
        <authorList>
            <consortium name="The Broad Institute Genome Sequencing Platform"/>
            <consortium name="The Broad Institute Genome Sequencing Center for Infectious Disease"/>
            <person name="Earl A.M."/>
            <person name="Gilmore M.S."/>
            <person name="Lebreton F."/>
            <person name="Walker B."/>
            <person name="Young S.K."/>
            <person name="Zeng Q."/>
            <person name="Gargeya S."/>
            <person name="Fitzgerald M."/>
            <person name="Haas B."/>
            <person name="Abouelleil A."/>
            <person name="Alvarado L."/>
            <person name="Arachchi H.M."/>
            <person name="Berlin A.M."/>
            <person name="Chapman S.B."/>
            <person name="Dewar J."/>
            <person name="Goldberg J."/>
            <person name="Griggs A."/>
            <person name="Gujja S."/>
            <person name="Hansen M."/>
            <person name="Howarth C."/>
            <person name="Imamovic A."/>
            <person name="Larimer J."/>
            <person name="McCowan C."/>
            <person name="Murphy C."/>
            <person name="Neiman D."/>
            <person name="Pearson M."/>
            <person name="Priest M."/>
            <person name="Roberts A."/>
            <person name="Saif S."/>
            <person name="Shea T."/>
            <person name="Sisk P."/>
            <person name="Sykes S."/>
            <person name="Wortman J."/>
            <person name="Nusbaum C."/>
            <person name="Birren B."/>
        </authorList>
    </citation>
    <scope>NUCLEOTIDE SEQUENCE [LARGE SCALE GENOMIC DNA]</scope>
    <source>
        <strain evidence="2 3">ATCC 6055</strain>
    </source>
</reference>
<dbReference type="HOGENOM" id="CLU_027402_41_9_9"/>
<sequence length="95" mass="10901">SDQGSVYTSFDYQNQIKTKGITMSMSRKGTPSDNACIESFHASLKSETFYLDGLTNEPTPIVIEIVKKYITYYNENRIQQKLDYQSPIDYRKSAV</sequence>
<evidence type="ECO:0000313" key="2">
    <source>
        <dbReference type="EMBL" id="EOK09688.1"/>
    </source>
</evidence>
<dbReference type="InterPro" id="IPR050900">
    <property type="entry name" value="Transposase_IS3/IS150/IS904"/>
</dbReference>
<organism evidence="2 3">
    <name type="scientific">Enterococcus faecalis ATCC 6055</name>
    <dbReference type="NCBI Taxonomy" id="1169311"/>
    <lineage>
        <taxon>Bacteria</taxon>
        <taxon>Bacillati</taxon>
        <taxon>Bacillota</taxon>
        <taxon>Bacilli</taxon>
        <taxon>Lactobacillales</taxon>
        <taxon>Enterococcaceae</taxon>
        <taxon>Enterococcus</taxon>
    </lineage>
</organism>
<dbReference type="PROSITE" id="PS50994">
    <property type="entry name" value="INTEGRASE"/>
    <property type="match status" value="1"/>
</dbReference>
<protein>
    <recommendedName>
        <fullName evidence="1">Integrase catalytic domain-containing protein</fullName>
    </recommendedName>
</protein>
<dbReference type="GO" id="GO:0015074">
    <property type="term" value="P:DNA integration"/>
    <property type="evidence" value="ECO:0007669"/>
    <property type="project" value="InterPro"/>
</dbReference>
<dbReference type="Proteomes" id="UP000013638">
    <property type="component" value="Unassembled WGS sequence"/>
</dbReference>
<dbReference type="PANTHER" id="PTHR46889">
    <property type="entry name" value="TRANSPOSASE INSF FOR INSERTION SEQUENCE IS3B-RELATED"/>
    <property type="match status" value="1"/>
</dbReference>
<comment type="caution">
    <text evidence="2">The sequence shown here is derived from an EMBL/GenBank/DDBJ whole genome shotgun (WGS) entry which is preliminary data.</text>
</comment>
<feature type="domain" description="Integrase catalytic" evidence="1">
    <location>
        <begin position="1"/>
        <end position="95"/>
    </location>
</feature>
<feature type="non-terminal residue" evidence="2">
    <location>
        <position position="1"/>
    </location>
</feature>
<dbReference type="Pfam" id="PF13683">
    <property type="entry name" value="rve_3"/>
    <property type="match status" value="1"/>
</dbReference>
<dbReference type="Gene3D" id="3.30.420.10">
    <property type="entry name" value="Ribonuclease H-like superfamily/Ribonuclease H"/>
    <property type="match status" value="1"/>
</dbReference>
<dbReference type="GO" id="GO:0003676">
    <property type="term" value="F:nucleic acid binding"/>
    <property type="evidence" value="ECO:0007669"/>
    <property type="project" value="InterPro"/>
</dbReference>